<dbReference type="PANTHER" id="PTHR11571">
    <property type="entry name" value="GLUTATHIONE S-TRANSFERASE"/>
    <property type="match status" value="1"/>
</dbReference>
<dbReference type="FunFam" id="1.20.1050.10:FF:000031">
    <property type="entry name" value="Glutathione S-Transferase"/>
    <property type="match status" value="1"/>
</dbReference>
<dbReference type="FunFam" id="3.40.30.10:FF:000035">
    <property type="entry name" value="hematopoietic prostaglandin D synthase"/>
    <property type="match status" value="1"/>
</dbReference>
<keyword evidence="6" id="KW-0732">Signal</keyword>
<evidence type="ECO:0000259" key="7">
    <source>
        <dbReference type="PROSITE" id="PS50404"/>
    </source>
</evidence>
<evidence type="ECO:0000256" key="2">
    <source>
        <dbReference type="ARBA" id="ARBA00022679"/>
    </source>
</evidence>
<keyword evidence="2 9" id="KW-0808">Transferase</keyword>
<comment type="similarity">
    <text evidence="3">Belongs to the GST superfamily. Sigma family.</text>
</comment>
<dbReference type="AlphaFoldDB" id="A0A368H244"/>
<accession>A0A368H244</accession>
<keyword evidence="10" id="KW-1185">Reference proteome</keyword>
<evidence type="ECO:0000256" key="4">
    <source>
        <dbReference type="ARBA" id="ARBA00047960"/>
    </source>
</evidence>
<dbReference type="EC" id="2.5.1.18" evidence="1"/>
<dbReference type="PANTHER" id="PTHR11571:SF224">
    <property type="entry name" value="HEMATOPOIETIC PROSTAGLANDIN D SYNTHASE"/>
    <property type="match status" value="1"/>
</dbReference>
<dbReference type="Pfam" id="PF02798">
    <property type="entry name" value="GST_N"/>
    <property type="match status" value="1"/>
</dbReference>
<dbReference type="GO" id="GO:0004602">
    <property type="term" value="F:glutathione peroxidase activity"/>
    <property type="evidence" value="ECO:0007669"/>
    <property type="project" value="UniProtKB-ARBA"/>
</dbReference>
<dbReference type="InterPro" id="IPR010987">
    <property type="entry name" value="Glutathione-S-Trfase_C-like"/>
</dbReference>
<feature type="domain" description="GST C-terminal" evidence="8">
    <location>
        <begin position="109"/>
        <end position="245"/>
    </location>
</feature>
<dbReference type="GO" id="GO:0004364">
    <property type="term" value="F:glutathione transferase activity"/>
    <property type="evidence" value="ECO:0007669"/>
    <property type="project" value="UniProtKB-EC"/>
</dbReference>
<dbReference type="CDD" id="cd03039">
    <property type="entry name" value="GST_N_Sigma_like"/>
    <property type="match status" value="1"/>
</dbReference>
<dbReference type="STRING" id="29170.A0A368H244"/>
<dbReference type="Gene3D" id="3.40.30.10">
    <property type="entry name" value="Glutaredoxin"/>
    <property type="match status" value="1"/>
</dbReference>
<organism evidence="9 10">
    <name type="scientific">Ancylostoma caninum</name>
    <name type="common">Dog hookworm</name>
    <dbReference type="NCBI Taxonomy" id="29170"/>
    <lineage>
        <taxon>Eukaryota</taxon>
        <taxon>Metazoa</taxon>
        <taxon>Ecdysozoa</taxon>
        <taxon>Nematoda</taxon>
        <taxon>Chromadorea</taxon>
        <taxon>Rhabditida</taxon>
        <taxon>Rhabditina</taxon>
        <taxon>Rhabditomorpha</taxon>
        <taxon>Strongyloidea</taxon>
        <taxon>Ancylostomatidae</taxon>
        <taxon>Ancylostomatinae</taxon>
        <taxon>Ancylostoma</taxon>
    </lineage>
</organism>
<dbReference type="PROSITE" id="PS51257">
    <property type="entry name" value="PROKAR_LIPOPROTEIN"/>
    <property type="match status" value="1"/>
</dbReference>
<gene>
    <name evidence="9" type="ORF">ANCCAN_04557</name>
</gene>
<evidence type="ECO:0000256" key="3">
    <source>
        <dbReference type="ARBA" id="ARBA00038317"/>
    </source>
</evidence>
<sequence>MAKQSSSVDSARFLVTLLLTTSCSLVVDAVQYKLIYFKGRGRAECARQIFALADQKYEDVRVTQEEFPKMKPNMPFGQLPVLYVDGKELAQSNAINRYLARKFGFAGKTPFEEAVVDSLADQYVDYSFEIKPYVYTALGFKKFGELVSAPKKFSSAETLKKDVLLPARDKFFGFITKFLKKNPSGFLVGNSVTWVDLLIAEHVSGMLSTVPEYIEGFPEVKAHMEKVQSIPKVKKWIESRPKTDY</sequence>
<dbReference type="Pfam" id="PF14497">
    <property type="entry name" value="GST_C_3"/>
    <property type="match status" value="1"/>
</dbReference>
<proteinExistence type="inferred from homology"/>
<feature type="chain" id="PRO_5016917353" description="glutathione transferase" evidence="6">
    <location>
        <begin position="30"/>
        <end position="245"/>
    </location>
</feature>
<dbReference type="GO" id="GO:0005737">
    <property type="term" value="C:cytoplasm"/>
    <property type="evidence" value="ECO:0007669"/>
    <property type="project" value="UniProtKB-ARBA"/>
</dbReference>
<evidence type="ECO:0000256" key="1">
    <source>
        <dbReference type="ARBA" id="ARBA00012452"/>
    </source>
</evidence>
<evidence type="ECO:0000256" key="5">
    <source>
        <dbReference type="ARBA" id="ARBA00078118"/>
    </source>
</evidence>
<dbReference type="EMBL" id="JOJR01000035">
    <property type="protein sequence ID" value="RCN49307.1"/>
    <property type="molecule type" value="Genomic_DNA"/>
</dbReference>
<dbReference type="InterPro" id="IPR036249">
    <property type="entry name" value="Thioredoxin-like_sf"/>
</dbReference>
<dbReference type="InterPro" id="IPR004046">
    <property type="entry name" value="GST_C"/>
</dbReference>
<dbReference type="PROSITE" id="PS50404">
    <property type="entry name" value="GST_NTER"/>
    <property type="match status" value="1"/>
</dbReference>
<evidence type="ECO:0000313" key="9">
    <source>
        <dbReference type="EMBL" id="RCN49307.1"/>
    </source>
</evidence>
<dbReference type="PROSITE" id="PS50405">
    <property type="entry name" value="GST_CTER"/>
    <property type="match status" value="1"/>
</dbReference>
<evidence type="ECO:0000256" key="6">
    <source>
        <dbReference type="SAM" id="SignalP"/>
    </source>
</evidence>
<dbReference type="Proteomes" id="UP000252519">
    <property type="component" value="Unassembled WGS sequence"/>
</dbReference>
<dbReference type="SFLD" id="SFLDG00363">
    <property type="entry name" value="AMPS_(cytGST):_Alpha-__Mu-__Pi"/>
    <property type="match status" value="1"/>
</dbReference>
<dbReference type="InterPro" id="IPR050213">
    <property type="entry name" value="GST_superfamily"/>
</dbReference>
<dbReference type="SUPFAM" id="SSF47616">
    <property type="entry name" value="GST C-terminal domain-like"/>
    <property type="match status" value="1"/>
</dbReference>
<evidence type="ECO:0000313" key="10">
    <source>
        <dbReference type="Proteomes" id="UP000252519"/>
    </source>
</evidence>
<dbReference type="CDD" id="cd03192">
    <property type="entry name" value="GST_C_Sigma_like"/>
    <property type="match status" value="1"/>
</dbReference>
<dbReference type="SUPFAM" id="SSF52833">
    <property type="entry name" value="Thioredoxin-like"/>
    <property type="match status" value="1"/>
</dbReference>
<dbReference type="InterPro" id="IPR040079">
    <property type="entry name" value="Glutathione_S-Trfase"/>
</dbReference>
<reference evidence="9 10" key="1">
    <citation type="submission" date="2014-10" db="EMBL/GenBank/DDBJ databases">
        <title>Draft genome of the hookworm Ancylostoma caninum.</title>
        <authorList>
            <person name="Mitreva M."/>
        </authorList>
    </citation>
    <scope>NUCLEOTIDE SEQUENCE [LARGE SCALE GENOMIC DNA]</scope>
    <source>
        <strain evidence="9 10">Baltimore</strain>
    </source>
</reference>
<dbReference type="GO" id="GO:0006749">
    <property type="term" value="P:glutathione metabolic process"/>
    <property type="evidence" value="ECO:0007669"/>
    <property type="project" value="TreeGrafter"/>
</dbReference>
<protein>
    <recommendedName>
        <fullName evidence="1">glutathione transferase</fullName>
        <ecNumber evidence="1">2.5.1.18</ecNumber>
    </recommendedName>
    <alternativeName>
        <fullName evidence="5">GST class-sigma</fullName>
    </alternativeName>
</protein>
<dbReference type="SFLD" id="SFLDG01205">
    <property type="entry name" value="AMPS.1"/>
    <property type="match status" value="1"/>
</dbReference>
<dbReference type="OrthoDB" id="414243at2759"/>
<dbReference type="InterPro" id="IPR036282">
    <property type="entry name" value="Glutathione-S-Trfase_C_sf"/>
</dbReference>
<name>A0A368H244_ANCCA</name>
<feature type="domain" description="GST N-terminal" evidence="7">
    <location>
        <begin position="30"/>
        <end position="107"/>
    </location>
</feature>
<dbReference type="SFLD" id="SFLDS00019">
    <property type="entry name" value="Glutathione_Transferase_(cytos"/>
    <property type="match status" value="1"/>
</dbReference>
<comment type="catalytic activity">
    <reaction evidence="4">
        <text>RX + glutathione = an S-substituted glutathione + a halide anion + H(+)</text>
        <dbReference type="Rhea" id="RHEA:16437"/>
        <dbReference type="ChEBI" id="CHEBI:15378"/>
        <dbReference type="ChEBI" id="CHEBI:16042"/>
        <dbReference type="ChEBI" id="CHEBI:17792"/>
        <dbReference type="ChEBI" id="CHEBI:57925"/>
        <dbReference type="ChEBI" id="CHEBI:90779"/>
        <dbReference type="EC" id="2.5.1.18"/>
    </reaction>
</comment>
<evidence type="ECO:0000259" key="8">
    <source>
        <dbReference type="PROSITE" id="PS50405"/>
    </source>
</evidence>
<feature type="signal peptide" evidence="6">
    <location>
        <begin position="1"/>
        <end position="29"/>
    </location>
</feature>
<dbReference type="Gene3D" id="1.20.1050.10">
    <property type="match status" value="1"/>
</dbReference>
<comment type="caution">
    <text evidence="9">The sequence shown here is derived from an EMBL/GenBank/DDBJ whole genome shotgun (WGS) entry which is preliminary data.</text>
</comment>
<dbReference type="InterPro" id="IPR004045">
    <property type="entry name" value="Glutathione_S-Trfase_N"/>
</dbReference>